<evidence type="ECO:0000313" key="3">
    <source>
        <dbReference type="Proteomes" id="UP000433483"/>
    </source>
</evidence>
<organism evidence="2 3">
    <name type="scientific">Phytophthora fragariae</name>
    <dbReference type="NCBI Taxonomy" id="53985"/>
    <lineage>
        <taxon>Eukaryota</taxon>
        <taxon>Sar</taxon>
        <taxon>Stramenopiles</taxon>
        <taxon>Oomycota</taxon>
        <taxon>Peronosporomycetes</taxon>
        <taxon>Peronosporales</taxon>
        <taxon>Peronosporaceae</taxon>
        <taxon>Phytophthora</taxon>
    </lineage>
</organism>
<gene>
    <name evidence="2" type="ORF">PF005_g21364</name>
</gene>
<dbReference type="EMBL" id="QXGB01001813">
    <property type="protein sequence ID" value="KAE9185165.1"/>
    <property type="molecule type" value="Genomic_DNA"/>
</dbReference>
<reference evidence="2 3" key="1">
    <citation type="submission" date="2018-08" db="EMBL/GenBank/DDBJ databases">
        <title>Genomic investigation of the strawberry pathogen Phytophthora fragariae indicates pathogenicity is determined by transcriptional variation in three key races.</title>
        <authorList>
            <person name="Adams T.M."/>
            <person name="Armitage A.D."/>
            <person name="Sobczyk M.K."/>
            <person name="Bates H.J."/>
            <person name="Dunwell J.M."/>
            <person name="Nellist C.F."/>
            <person name="Harrison R.J."/>
        </authorList>
    </citation>
    <scope>NUCLEOTIDE SEQUENCE [LARGE SCALE GENOMIC DNA]</scope>
    <source>
        <strain evidence="2 3">NOV-27</strain>
    </source>
</reference>
<dbReference type="AlphaFoldDB" id="A0A6A3WS31"/>
<comment type="caution">
    <text evidence="2">The sequence shown here is derived from an EMBL/GenBank/DDBJ whole genome shotgun (WGS) entry which is preliminary data.</text>
</comment>
<evidence type="ECO:0000256" key="1">
    <source>
        <dbReference type="SAM" id="MobiDB-lite"/>
    </source>
</evidence>
<feature type="region of interest" description="Disordered" evidence="1">
    <location>
        <begin position="78"/>
        <end position="99"/>
    </location>
</feature>
<evidence type="ECO:0000313" key="2">
    <source>
        <dbReference type="EMBL" id="KAE9185165.1"/>
    </source>
</evidence>
<accession>A0A6A3WS31</accession>
<dbReference type="Proteomes" id="UP000433483">
    <property type="component" value="Unassembled WGS sequence"/>
</dbReference>
<name>A0A6A3WS31_9STRA</name>
<sequence>MQVADISTADLLAWSMAMNDAAAVPAEDQDETQKTTRCREHDHLLAVIEELIAFNRATAARLTIVEAALVKAKGIQVETEADHEQETSNQEPKPKRRKKSITHLSRAWFERYTRVPRVWDCSDRQKKFRYVVAFMKLFIAYGFILNDKSSSYKDQVLAVGTRAEETVLQFLKAQGINAKRAGGVLRALRPLHKSGVLDERIAAYKHLLSIGRIQDPAPTDTQDILAFVGPV</sequence>
<protein>
    <submittedName>
        <fullName evidence="2">Uncharacterized protein</fullName>
    </submittedName>
</protein>
<keyword evidence="3" id="KW-1185">Reference proteome</keyword>
<proteinExistence type="predicted"/>
<dbReference type="OrthoDB" id="119265at2759"/>